<dbReference type="PROSITE" id="PS50088">
    <property type="entry name" value="ANK_REPEAT"/>
    <property type="match status" value="1"/>
</dbReference>
<dbReference type="Pfam" id="PF13962">
    <property type="entry name" value="PGG"/>
    <property type="match status" value="1"/>
</dbReference>
<feature type="domain" description="PGG" evidence="3">
    <location>
        <begin position="428"/>
        <end position="541"/>
    </location>
</feature>
<gene>
    <name evidence="4" type="ORF">F0562_030836</name>
</gene>
<keyword evidence="5" id="KW-1185">Reference proteome</keyword>
<evidence type="ECO:0000313" key="5">
    <source>
        <dbReference type="Proteomes" id="UP000325577"/>
    </source>
</evidence>
<keyword evidence="2" id="KW-1133">Transmembrane helix</keyword>
<feature type="transmembrane region" description="Helical" evidence="2">
    <location>
        <begin position="517"/>
        <end position="543"/>
    </location>
</feature>
<keyword evidence="2" id="KW-0812">Transmembrane</keyword>
<dbReference type="AlphaFoldDB" id="A0A5J5AZJ3"/>
<dbReference type="PANTHER" id="PTHR24177">
    <property type="entry name" value="CASKIN"/>
    <property type="match status" value="1"/>
</dbReference>
<organism evidence="4 5">
    <name type="scientific">Nyssa sinensis</name>
    <dbReference type="NCBI Taxonomy" id="561372"/>
    <lineage>
        <taxon>Eukaryota</taxon>
        <taxon>Viridiplantae</taxon>
        <taxon>Streptophyta</taxon>
        <taxon>Embryophyta</taxon>
        <taxon>Tracheophyta</taxon>
        <taxon>Spermatophyta</taxon>
        <taxon>Magnoliopsida</taxon>
        <taxon>eudicotyledons</taxon>
        <taxon>Gunneridae</taxon>
        <taxon>Pentapetalae</taxon>
        <taxon>asterids</taxon>
        <taxon>Cornales</taxon>
        <taxon>Nyssaceae</taxon>
        <taxon>Nyssa</taxon>
    </lineage>
</organism>
<evidence type="ECO:0000256" key="2">
    <source>
        <dbReference type="SAM" id="Phobius"/>
    </source>
</evidence>
<keyword evidence="2" id="KW-0472">Membrane</keyword>
<dbReference type="PANTHER" id="PTHR24177:SF33">
    <property type="entry name" value="ANKYRIN REPEAT FAMILY PROTEIN"/>
    <property type="match status" value="1"/>
</dbReference>
<evidence type="ECO:0000313" key="4">
    <source>
        <dbReference type="EMBL" id="KAA8535844.1"/>
    </source>
</evidence>
<dbReference type="SUPFAM" id="SSF48403">
    <property type="entry name" value="Ankyrin repeat"/>
    <property type="match status" value="1"/>
</dbReference>
<reference evidence="4 5" key="1">
    <citation type="submission" date="2019-09" db="EMBL/GenBank/DDBJ databases">
        <title>A chromosome-level genome assembly of the Chinese tupelo Nyssa sinensis.</title>
        <authorList>
            <person name="Yang X."/>
            <person name="Kang M."/>
            <person name="Yang Y."/>
            <person name="Xiong H."/>
            <person name="Wang M."/>
            <person name="Zhang Z."/>
            <person name="Wang Z."/>
            <person name="Wu H."/>
            <person name="Ma T."/>
            <person name="Liu J."/>
            <person name="Xi Z."/>
        </authorList>
    </citation>
    <scope>NUCLEOTIDE SEQUENCE [LARGE SCALE GENOMIC DNA]</scope>
    <source>
        <strain evidence="4">J267</strain>
        <tissue evidence="4">Leaf</tissue>
    </source>
</reference>
<proteinExistence type="predicted"/>
<name>A0A5J5AZJ3_9ASTE</name>
<dbReference type="InterPro" id="IPR002110">
    <property type="entry name" value="Ankyrin_rpt"/>
</dbReference>
<feature type="transmembrane region" description="Helical" evidence="2">
    <location>
        <begin position="549"/>
        <end position="568"/>
    </location>
</feature>
<dbReference type="Pfam" id="PF12796">
    <property type="entry name" value="Ank_2"/>
    <property type="match status" value="1"/>
</dbReference>
<evidence type="ECO:0000259" key="3">
    <source>
        <dbReference type="Pfam" id="PF13962"/>
    </source>
</evidence>
<dbReference type="PROSITE" id="PS50297">
    <property type="entry name" value="ANK_REP_REGION"/>
    <property type="match status" value="1"/>
</dbReference>
<dbReference type="GO" id="GO:0016020">
    <property type="term" value="C:membrane"/>
    <property type="evidence" value="ECO:0007669"/>
    <property type="project" value="TreeGrafter"/>
</dbReference>
<sequence length="591" mass="66368">MHDNVIYYGCIFVSLTDLFFWFNLAGVTYDLLWKTIVKGEWKGVRKIIEHHPDARTACITPYGETALHIAASCGHVEIVKELAKLLPPQDLATKSLNDVTALSWAAIGGFTKIAEFLVRKNPQLLSIPCDPGYIPVVMASMAGHKDTVRFLYYKTRLDDLLQDRSKNGAALFFNCITGEIYDIALHLLKRCPELAKSVDFEGKSALHLLAQKPSAFRSGSIRVQPPCLSRLHGDIDDRGNWIKEVPAIQHICDEMDKHLQAYELLRCISQEISSSGEPQLTTVGAQKALFEAVRHGISEVFIEILKYFPNTIWLKDELERGIFSQAILERQERIFSLLSTLIGARKQILAEVLDPENNNILHHAAILPSSSRLDRISGAALQMQRELQWFKEVENIVQPKYREMVNKIGKTPREIFTQQHKKLAEQGEKWMKDTAAACTVVAAIITTIMFAAAFTVPGGFEDKTGIPTYLHRNSFIVFVVSDASSLLTSSISILVFLGILTSRYKEEDFLKSLPAKLIIGLSTLFFSMATMMITFGTALVIVLRDRVSWIPIPIILLASIPVTFFGLLQFPLLVEIFISTYGHGNFDRLKK</sequence>
<dbReference type="InterPro" id="IPR036770">
    <property type="entry name" value="Ankyrin_rpt-contain_sf"/>
</dbReference>
<dbReference type="EMBL" id="CM018040">
    <property type="protein sequence ID" value="KAA8535844.1"/>
    <property type="molecule type" value="Genomic_DNA"/>
</dbReference>
<dbReference type="Gene3D" id="1.25.40.20">
    <property type="entry name" value="Ankyrin repeat-containing domain"/>
    <property type="match status" value="1"/>
</dbReference>
<feature type="repeat" description="ANK" evidence="1">
    <location>
        <begin position="62"/>
        <end position="82"/>
    </location>
</feature>
<dbReference type="Proteomes" id="UP000325577">
    <property type="component" value="Linkage Group LG17"/>
</dbReference>
<dbReference type="SMART" id="SM00248">
    <property type="entry name" value="ANK"/>
    <property type="match status" value="3"/>
</dbReference>
<feature type="transmembrane region" description="Helical" evidence="2">
    <location>
        <begin position="6"/>
        <end position="32"/>
    </location>
</feature>
<evidence type="ECO:0000256" key="1">
    <source>
        <dbReference type="PROSITE-ProRule" id="PRU00023"/>
    </source>
</evidence>
<protein>
    <recommendedName>
        <fullName evidence="3">PGG domain-containing protein</fullName>
    </recommendedName>
</protein>
<accession>A0A5J5AZJ3</accession>
<feature type="transmembrane region" description="Helical" evidence="2">
    <location>
        <begin position="475"/>
        <end position="497"/>
    </location>
</feature>
<keyword evidence="1" id="KW-0040">ANK repeat</keyword>
<feature type="transmembrane region" description="Helical" evidence="2">
    <location>
        <begin position="435"/>
        <end position="455"/>
    </location>
</feature>
<dbReference type="InterPro" id="IPR026961">
    <property type="entry name" value="PGG_dom"/>
</dbReference>
<dbReference type="OrthoDB" id="1880601at2759"/>